<organism evidence="3 4">
    <name type="scientific">Fusarium piperis</name>
    <dbReference type="NCBI Taxonomy" id="1435070"/>
    <lineage>
        <taxon>Eukaryota</taxon>
        <taxon>Fungi</taxon>
        <taxon>Dikarya</taxon>
        <taxon>Ascomycota</taxon>
        <taxon>Pezizomycotina</taxon>
        <taxon>Sordariomycetes</taxon>
        <taxon>Hypocreomycetidae</taxon>
        <taxon>Hypocreales</taxon>
        <taxon>Nectriaceae</taxon>
        <taxon>Fusarium</taxon>
        <taxon>Fusarium solani species complex</taxon>
    </lineage>
</organism>
<protein>
    <recommendedName>
        <fullName evidence="2">Heterokaryon incompatibility domain-containing protein</fullName>
    </recommendedName>
</protein>
<dbReference type="OrthoDB" id="2157530at2759"/>
<evidence type="ECO:0000259" key="2">
    <source>
        <dbReference type="Pfam" id="PF06985"/>
    </source>
</evidence>
<dbReference type="InterPro" id="IPR052895">
    <property type="entry name" value="HetReg/Transcr_Mod"/>
</dbReference>
<name>A0A9W8WG67_9HYPO</name>
<dbReference type="Pfam" id="PF26639">
    <property type="entry name" value="Het-6_barrel"/>
    <property type="match status" value="1"/>
</dbReference>
<dbReference type="InterPro" id="IPR010730">
    <property type="entry name" value="HET"/>
</dbReference>
<dbReference type="AlphaFoldDB" id="A0A9W8WG67"/>
<evidence type="ECO:0000256" key="1">
    <source>
        <dbReference type="SAM" id="MobiDB-lite"/>
    </source>
</evidence>
<dbReference type="PANTHER" id="PTHR24148">
    <property type="entry name" value="ANKYRIN REPEAT DOMAIN-CONTAINING PROTEIN 39 HOMOLOG-RELATED"/>
    <property type="match status" value="1"/>
</dbReference>
<evidence type="ECO:0000313" key="3">
    <source>
        <dbReference type="EMBL" id="KAJ4323634.1"/>
    </source>
</evidence>
<dbReference type="EMBL" id="JAPEUR010000068">
    <property type="protein sequence ID" value="KAJ4323634.1"/>
    <property type="molecule type" value="Genomic_DNA"/>
</dbReference>
<sequence>MATSSPVYTPLGDPSSNIRLLEIHVRDSKRRPAVTCRMRTVSLDNAPPFAALSYVWGDADDREDIVVNSQLVSVTKSLEAALRHGPFFQEIHPPCSPTFLLWADAICIDQQNDRERQAQVQLMAKLYQQAECVFAWLGSEDEDLAFRSLRPILHEMKRESEDKVRGLAVAKLEWLRSYPDLCDNHVFVSKDDKFPNIPTIFNAAWSAINDLVSRKYWTRVWIFQEAVLAKRLILACPTSAMVFDDLGAVAIVMNSVQQFLRILPWAKPNFLGSAAWYFTRDVIDWSHLVAISRLRFGRRSKPRIKELEQRCAMTMTGFGLDATDPRDHVYGLLALTGLDIEPDYTKSLGQVYIEFTRKLLETSRFLNASWELSWLHYAGAGVFDQVYTLPSWVPNLQGRSQMKVLLLTSVTYKDGLKPSVGAARIENDSLLVPGVGVDMVTKVHAFPWVQEESANMIKIMETSKKIVEAFTKPQASHVAGKHDTSSSAANEESSRESGKNENLEALYNFLVDFMSRHPEEYRNGIPCLQAVLRIIWCHSIGRKVTGQTVMRGINFLKTLSVYGPSPSSEDNLKSLGFVLDDSFDRTFCEKVFSVDGLEHEISAYKGSLQQEFTNWEPIGGLTESVELENRLADLSSCWRFVETKEGYLGLGPKGAVPGDVVAILKGSDAPMILRRSGDHFNHVGASFILGLVDGELSGRIDEGEWPVQTFKIL</sequence>
<proteinExistence type="predicted"/>
<keyword evidence="4" id="KW-1185">Reference proteome</keyword>
<feature type="region of interest" description="Disordered" evidence="1">
    <location>
        <begin position="473"/>
        <end position="499"/>
    </location>
</feature>
<accession>A0A9W8WG67</accession>
<dbReference type="Proteomes" id="UP001140502">
    <property type="component" value="Unassembled WGS sequence"/>
</dbReference>
<feature type="domain" description="Heterokaryon incompatibility" evidence="2">
    <location>
        <begin position="49"/>
        <end position="225"/>
    </location>
</feature>
<gene>
    <name evidence="3" type="ORF">N0V84_004242</name>
</gene>
<reference evidence="3" key="1">
    <citation type="submission" date="2022-10" db="EMBL/GenBank/DDBJ databases">
        <title>Tapping the CABI collections for fungal endophytes: first genome assemblies for Collariella, Neodidymelliopsis, Ascochyta clinopodiicola, Didymella pomorum, Didymosphaeria variabile, Neocosmospora piperis and Neocucurbitaria cava.</title>
        <authorList>
            <person name="Hill R."/>
        </authorList>
    </citation>
    <scope>NUCLEOTIDE SEQUENCE</scope>
    <source>
        <strain evidence="3">IMI 366586</strain>
    </source>
</reference>
<comment type="caution">
    <text evidence="3">The sequence shown here is derived from an EMBL/GenBank/DDBJ whole genome shotgun (WGS) entry which is preliminary data.</text>
</comment>
<evidence type="ECO:0000313" key="4">
    <source>
        <dbReference type="Proteomes" id="UP001140502"/>
    </source>
</evidence>
<dbReference type="Pfam" id="PF06985">
    <property type="entry name" value="HET"/>
    <property type="match status" value="1"/>
</dbReference>
<dbReference type="PANTHER" id="PTHR24148:SF64">
    <property type="entry name" value="HETEROKARYON INCOMPATIBILITY DOMAIN-CONTAINING PROTEIN"/>
    <property type="match status" value="1"/>
</dbReference>